<feature type="domain" description="Tail spike" evidence="1">
    <location>
        <begin position="110"/>
        <end position="326"/>
    </location>
</feature>
<comment type="caution">
    <text evidence="3">The sequence shown here is derived from an EMBL/GenBank/DDBJ whole genome shotgun (WGS) entry which is preliminary data.</text>
</comment>
<organism evidence="3 4">
    <name type="scientific">Clostridium innocuum</name>
    <dbReference type="NCBI Taxonomy" id="1522"/>
    <lineage>
        <taxon>Bacteria</taxon>
        <taxon>Bacillati</taxon>
        <taxon>Bacillota</taxon>
        <taxon>Clostridia</taxon>
        <taxon>Eubacteriales</taxon>
        <taxon>Clostridiaceae</taxon>
        <taxon>Clostridium</taxon>
    </lineage>
</organism>
<dbReference type="Pfam" id="PF06605">
    <property type="entry name" value="Prophage_tail"/>
    <property type="match status" value="1"/>
</dbReference>
<feature type="domain" description="Prophage endopeptidase tail N-terminal" evidence="2">
    <location>
        <begin position="14"/>
        <end position="66"/>
    </location>
</feature>
<dbReference type="AlphaFoldDB" id="A0A3E2VUP8"/>
<accession>A0A3E2VUP8</accession>
<evidence type="ECO:0000313" key="4">
    <source>
        <dbReference type="Proteomes" id="UP000260025"/>
    </source>
</evidence>
<evidence type="ECO:0000259" key="1">
    <source>
        <dbReference type="Pfam" id="PF06605"/>
    </source>
</evidence>
<evidence type="ECO:0000259" key="2">
    <source>
        <dbReference type="Pfam" id="PF18994"/>
    </source>
</evidence>
<dbReference type="InterPro" id="IPR044051">
    <property type="entry name" value="Prophage_tail_N"/>
</dbReference>
<sequence length="608" mass="67958">MLSVKTQDGWLPITGYENYYIEKTEDGTEMLSFDISKGHPLFEKLKSEMLIRNNDNEFIITGVNLPSTIATITGELNLHEWKQEFYFKCSDIPALSTKLLVDVLEYIKPVGWSIINAHIRDIRRTTDTEKCNGYDILMRCRDVYNVWYDIDCLSKTIYVVDPNDSTDTGAYVTPELNMTGISYKESSAERVTRLYCYGKEDMTFADINNGKPYVECFDYTSDVLVGGWSDQRYDVKENFLADAVKKVKELAMPIGSYTIDVKDLAKVDDRYTYIKLALRHTVHCIVDPEKGLELKHRVVKIKWYPDEPGKRVVTLSNEPIKIQDKIKNVISAVGEDGQKITGSILQQAQKKAMELINTWATDGYVYLTENEIYILDKIPKEEAKYCIRMNLGGIAFSQQGWAGPYISAWTIDGRFNADFITAGTLRSIKIESTEIEGGSIKIGNFFRVSNEGVLTATRAYLANATLLGTVETVFGDLKATLSGGLLSFENAGVAMGSIGTRQLTDGRKGVAIELKSQAEYFNIMYETGTLSYSTALTFNKTDKIWSLGGDVNMHFNKLYNIAAANGLPGFTGKIPIVVDITTEGKTITTSKSYITVSNGIITNGPREG</sequence>
<dbReference type="OrthoDB" id="1654153at2"/>
<protein>
    <submittedName>
        <fullName evidence="3">Uncharacterized protein</fullName>
    </submittedName>
</protein>
<dbReference type="Pfam" id="PF18994">
    <property type="entry name" value="Prophage_tailD1"/>
    <property type="match status" value="1"/>
</dbReference>
<name>A0A3E2VUP8_CLOIN</name>
<proteinExistence type="predicted"/>
<evidence type="ECO:0000313" key="3">
    <source>
        <dbReference type="EMBL" id="RGC14149.1"/>
    </source>
</evidence>
<dbReference type="InterPro" id="IPR010572">
    <property type="entry name" value="Tail_dom"/>
</dbReference>
<gene>
    <name evidence="3" type="ORF">DXA38_14315</name>
</gene>
<dbReference type="RefSeq" id="WP_117443748.1">
    <property type="nucleotide sequence ID" value="NZ_JAJFEN010000022.1"/>
</dbReference>
<dbReference type="Proteomes" id="UP000260025">
    <property type="component" value="Unassembled WGS sequence"/>
</dbReference>
<dbReference type="EMBL" id="QVEV01000023">
    <property type="protein sequence ID" value="RGC14149.1"/>
    <property type="molecule type" value="Genomic_DNA"/>
</dbReference>
<dbReference type="InterPro" id="IPR007119">
    <property type="entry name" value="Phage_tail_spike_N"/>
</dbReference>
<dbReference type="NCBIfam" id="TIGR01665">
    <property type="entry name" value="put_anti_recept"/>
    <property type="match status" value="1"/>
</dbReference>
<reference evidence="3 4" key="1">
    <citation type="submission" date="2018-08" db="EMBL/GenBank/DDBJ databases">
        <title>A genome reference for cultivated species of the human gut microbiota.</title>
        <authorList>
            <person name="Zou Y."/>
            <person name="Xue W."/>
            <person name="Luo G."/>
        </authorList>
    </citation>
    <scope>NUCLEOTIDE SEQUENCE [LARGE SCALE GENOMIC DNA]</scope>
    <source>
        <strain evidence="3 4">OF01-2LB</strain>
    </source>
</reference>